<dbReference type="STRING" id="479434.Sthe_1028"/>
<dbReference type="InterPro" id="IPR019206">
    <property type="entry name" value="DUF2085_TM"/>
</dbReference>
<dbReference type="InParanoid" id="D1C2J7"/>
<accession>D1C2J7</accession>
<organism evidence="2 3">
    <name type="scientific">Sphaerobacter thermophilus (strain ATCC 49802 / DSM 20745 / KCCM 41009 / NCIMB 13125 / S 6022)</name>
    <dbReference type="NCBI Taxonomy" id="479434"/>
    <lineage>
        <taxon>Bacteria</taxon>
        <taxon>Pseudomonadati</taxon>
        <taxon>Thermomicrobiota</taxon>
        <taxon>Thermomicrobia</taxon>
        <taxon>Sphaerobacterales</taxon>
        <taxon>Sphaerobacterineae</taxon>
        <taxon>Sphaerobacteraceae</taxon>
        <taxon>Sphaerobacter</taxon>
    </lineage>
</organism>
<feature type="transmembrane region" description="Helical" evidence="1">
    <location>
        <begin position="30"/>
        <end position="52"/>
    </location>
</feature>
<dbReference type="OrthoDB" id="152099at2"/>
<dbReference type="Proteomes" id="UP000002027">
    <property type="component" value="Chromosome 1"/>
</dbReference>
<keyword evidence="3" id="KW-1185">Reference proteome</keyword>
<proteinExistence type="predicted"/>
<reference evidence="2 3" key="2">
    <citation type="journal article" date="2010" name="Stand. Genomic Sci.">
        <title>Complete genome sequence of Desulfohalobium retbaense type strain (HR(100)).</title>
        <authorList>
            <person name="Spring S."/>
            <person name="Nolan M."/>
            <person name="Lapidus A."/>
            <person name="Glavina Del Rio T."/>
            <person name="Copeland A."/>
            <person name="Tice H."/>
            <person name="Cheng J.F."/>
            <person name="Lucas S."/>
            <person name="Land M."/>
            <person name="Chen F."/>
            <person name="Bruce D."/>
            <person name="Goodwin L."/>
            <person name="Pitluck S."/>
            <person name="Ivanova N."/>
            <person name="Mavromatis K."/>
            <person name="Mikhailova N."/>
            <person name="Pati A."/>
            <person name="Chen A."/>
            <person name="Palaniappan K."/>
            <person name="Hauser L."/>
            <person name="Chang Y.J."/>
            <person name="Jeffries C.D."/>
            <person name="Munk C."/>
            <person name="Kiss H."/>
            <person name="Chain P."/>
            <person name="Han C."/>
            <person name="Brettin T."/>
            <person name="Detter J.C."/>
            <person name="Schuler E."/>
            <person name="Goker M."/>
            <person name="Rohde M."/>
            <person name="Bristow J."/>
            <person name="Eisen J.A."/>
            <person name="Markowitz V."/>
            <person name="Hugenholtz P."/>
            <person name="Kyrpides N.C."/>
            <person name="Klenk H.P."/>
        </authorList>
    </citation>
    <scope>NUCLEOTIDE SEQUENCE [LARGE SCALE GENOMIC DNA]</scope>
    <source>
        <strain evidence="3">ATCC 49802 / DSM 20745 / S 6022</strain>
    </source>
</reference>
<dbReference type="AlphaFoldDB" id="D1C2J7"/>
<feature type="transmembrane region" description="Helical" evidence="1">
    <location>
        <begin position="144"/>
        <end position="163"/>
    </location>
</feature>
<keyword evidence="1" id="KW-1133">Transmembrane helix</keyword>
<name>D1C2J7_SPHTD</name>
<evidence type="ECO:0000256" key="1">
    <source>
        <dbReference type="SAM" id="Phobius"/>
    </source>
</evidence>
<protein>
    <submittedName>
        <fullName evidence="2">Membrane protein-like protein</fullName>
    </submittedName>
</protein>
<dbReference type="HOGENOM" id="CLU_104519_0_0_0"/>
<sequence length="203" mass="22432">MSQPSHTLSPGQERLIIAVDRVIYHLARHWVWLLNGIAALFVVPPLVAPYLAATGHTVAASWIYRFFSLTCHQKPEHSFFIAGHQVAFCQRDTAIYGGLLLFGLLYAVVRHRVRPASLWIGALLAAPMAVDGLTQLVGLRESTPTLRVLTGGLFALGVAWIVFPRLNEGFAEIEAVLRARFDRLAREGRVRPLAAPARKDHLG</sequence>
<keyword evidence="1" id="KW-0472">Membrane</keyword>
<feature type="transmembrane region" description="Helical" evidence="1">
    <location>
        <begin position="116"/>
        <end position="138"/>
    </location>
</feature>
<dbReference type="eggNOG" id="COG3815">
    <property type="taxonomic scope" value="Bacteria"/>
</dbReference>
<dbReference type="KEGG" id="sti:Sthe_1028"/>
<feature type="transmembrane region" description="Helical" evidence="1">
    <location>
        <begin position="93"/>
        <end position="109"/>
    </location>
</feature>
<dbReference type="Pfam" id="PF09858">
    <property type="entry name" value="DUF2085"/>
    <property type="match status" value="1"/>
</dbReference>
<evidence type="ECO:0000313" key="3">
    <source>
        <dbReference type="Proteomes" id="UP000002027"/>
    </source>
</evidence>
<dbReference type="EMBL" id="CP001823">
    <property type="protein sequence ID" value="ACZ38464.1"/>
    <property type="molecule type" value="Genomic_DNA"/>
</dbReference>
<keyword evidence="1" id="KW-0812">Transmembrane</keyword>
<evidence type="ECO:0000313" key="2">
    <source>
        <dbReference type="EMBL" id="ACZ38464.1"/>
    </source>
</evidence>
<gene>
    <name evidence="2" type="ordered locus">Sthe_1028</name>
</gene>
<dbReference type="RefSeq" id="WP_012871511.1">
    <property type="nucleotide sequence ID" value="NC_013523.1"/>
</dbReference>
<reference evidence="3" key="1">
    <citation type="submission" date="2009-11" db="EMBL/GenBank/DDBJ databases">
        <title>The complete chromosome 1 of Sphaerobacter thermophilus DSM 20745.</title>
        <authorList>
            <person name="Lucas S."/>
            <person name="Copeland A."/>
            <person name="Lapidus A."/>
            <person name="Glavina del Rio T."/>
            <person name="Dalin E."/>
            <person name="Tice H."/>
            <person name="Bruce D."/>
            <person name="Goodwin L."/>
            <person name="Pitluck S."/>
            <person name="Kyrpides N."/>
            <person name="Mavromatis K."/>
            <person name="Ivanova N."/>
            <person name="Mikhailova N."/>
            <person name="LaButti K.M."/>
            <person name="Clum A."/>
            <person name="Sun H.I."/>
            <person name="Brettin T."/>
            <person name="Detter J.C."/>
            <person name="Han C."/>
            <person name="Larimer F."/>
            <person name="Land M."/>
            <person name="Hauser L."/>
            <person name="Markowitz V."/>
            <person name="Cheng J.F."/>
            <person name="Hugenholtz P."/>
            <person name="Woyke T."/>
            <person name="Wu D."/>
            <person name="Steenblock K."/>
            <person name="Schneider S."/>
            <person name="Pukall R."/>
            <person name="Goeker M."/>
            <person name="Klenk H.P."/>
            <person name="Eisen J.A."/>
        </authorList>
    </citation>
    <scope>NUCLEOTIDE SEQUENCE [LARGE SCALE GENOMIC DNA]</scope>
    <source>
        <strain evidence="3">ATCC 49802 / DSM 20745 / S 6022</strain>
    </source>
</reference>